<dbReference type="NCBIfam" id="NF003727">
    <property type="entry name" value="PRK05330.1"/>
    <property type="match status" value="1"/>
</dbReference>
<dbReference type="Gene3D" id="3.40.1500.10">
    <property type="entry name" value="Coproporphyrinogen III oxidase, aerobic"/>
    <property type="match status" value="1"/>
</dbReference>
<dbReference type="PANTHER" id="PTHR10755:SF0">
    <property type="entry name" value="OXYGEN-DEPENDENT COPROPORPHYRINOGEN-III OXIDASE, MITOCHONDRIAL"/>
    <property type="match status" value="1"/>
</dbReference>
<comment type="subunit">
    <text evidence="3">Homodimer.</text>
</comment>
<dbReference type="GO" id="GO:0005737">
    <property type="term" value="C:cytoplasm"/>
    <property type="evidence" value="ECO:0007669"/>
    <property type="project" value="TreeGrafter"/>
</dbReference>
<evidence type="ECO:0000256" key="2">
    <source>
        <dbReference type="ARBA" id="ARBA00010644"/>
    </source>
</evidence>
<proteinExistence type="inferred from homology"/>
<gene>
    <name evidence="10" type="ORF">PYM288_LOCUS1197</name>
</gene>
<accession>A0A813NFA7</accession>
<protein>
    <recommendedName>
        <fullName evidence="4">coproporphyrinogen oxidase</fullName>
        <ecNumber evidence="4">1.3.3.3</ecNumber>
    </recommendedName>
</protein>
<comment type="caution">
    <text evidence="10">The sequence shown here is derived from an EMBL/GenBank/DDBJ whole genome shotgun (WGS) entry which is preliminary data.</text>
</comment>
<dbReference type="PANTHER" id="PTHR10755">
    <property type="entry name" value="COPROPORPHYRINOGEN III OXIDASE, MITOCHONDRIAL"/>
    <property type="match status" value="1"/>
</dbReference>
<dbReference type="EMBL" id="CAJNOH010000006">
    <property type="protein sequence ID" value="CAF0734844.1"/>
    <property type="molecule type" value="Genomic_DNA"/>
</dbReference>
<dbReference type="GO" id="GO:0006782">
    <property type="term" value="P:protoporphyrinogen IX biosynthetic process"/>
    <property type="evidence" value="ECO:0007669"/>
    <property type="project" value="UniProtKB-UniPathway"/>
</dbReference>
<evidence type="ECO:0000256" key="6">
    <source>
        <dbReference type="ARBA" id="ARBA00023133"/>
    </source>
</evidence>
<keyword evidence="5" id="KW-0560">Oxidoreductase</keyword>
<comment type="pathway">
    <text evidence="1">Porphyrin-containing compound metabolism; protoporphyrin-IX biosynthesis; protoporphyrinogen-IX from coproporphyrinogen-III (O2 route): step 1/1.</text>
</comment>
<sequence length="534" mass="61910">MLRKYGWDAEKGLGKNNQGMKTALKPVLKFDTRGVGCNQKDEYSSEFKWWEYSYNRAAKKLSQTLEQSDNEERKEKKRKHKEDNEEEKQSSKKGARHGIHMNGKLQRLQEQEERIFSSSSENLVEQIIMSLRRVAIFGVVSFNRVAKQIKTALPYALGTATAVTYYYIQSSFNKHHAAMLDILHLTPASLDTDVSENYPDKPSESFMAESITNGDILKKGSNVYRQRMEIFILKLQKQLCHSLEQCEGKTNSEIRFKVDRWTRPEGGGGITCVMQNGEVLESAGVNISVVHGKLPAQAVEQMRARGHQFAARNVPLEFFAAGISSVIHPRNPYVPTLHFNYRYFELIDADGKVHWWYGGGTDMTPYYLNENDCKHFHLTLKKACDKHDHSYYPKFKKWCDDYFNITFRHNERRGIGGIFFDDLNQPNQEECFSFVKDCANTVIPSYIPVVQSNYQRSYTTEERDWQLLRRGRYAEFNLVLDRGTKFGLQTPGSRIESILMSLPPVAKWKYAWDYKADSPEMKLMKVLKEPREWV</sequence>
<evidence type="ECO:0000313" key="10">
    <source>
        <dbReference type="EMBL" id="CAF0734844.1"/>
    </source>
</evidence>
<evidence type="ECO:0000259" key="9">
    <source>
        <dbReference type="PROSITE" id="PS50174"/>
    </source>
</evidence>
<dbReference type="Pfam" id="PF01218">
    <property type="entry name" value="Coprogen_oxidas"/>
    <property type="match status" value="1"/>
</dbReference>
<dbReference type="InterPro" id="IPR036406">
    <property type="entry name" value="Coprogen_oxidase_aer_sf"/>
</dbReference>
<feature type="compositionally biased region" description="Basic and acidic residues" evidence="8">
    <location>
        <begin position="81"/>
        <end position="90"/>
    </location>
</feature>
<dbReference type="Proteomes" id="UP000663854">
    <property type="component" value="Unassembled WGS sequence"/>
</dbReference>
<evidence type="ECO:0000256" key="7">
    <source>
        <dbReference type="ARBA" id="ARBA00023244"/>
    </source>
</evidence>
<dbReference type="SMART" id="SM00443">
    <property type="entry name" value="G_patch"/>
    <property type="match status" value="1"/>
</dbReference>
<evidence type="ECO:0000256" key="5">
    <source>
        <dbReference type="ARBA" id="ARBA00023002"/>
    </source>
</evidence>
<dbReference type="UniPathway" id="UPA00251">
    <property type="reaction ID" value="UER00322"/>
</dbReference>
<feature type="domain" description="G-patch" evidence="9">
    <location>
        <begin position="1"/>
        <end position="40"/>
    </location>
</feature>
<evidence type="ECO:0000313" key="11">
    <source>
        <dbReference type="Proteomes" id="UP000663854"/>
    </source>
</evidence>
<dbReference type="PROSITE" id="PS50174">
    <property type="entry name" value="G_PATCH"/>
    <property type="match status" value="1"/>
</dbReference>
<evidence type="ECO:0000256" key="3">
    <source>
        <dbReference type="ARBA" id="ARBA00011738"/>
    </source>
</evidence>
<dbReference type="GO" id="GO:0004109">
    <property type="term" value="F:coproporphyrinogen oxidase activity"/>
    <property type="evidence" value="ECO:0007669"/>
    <property type="project" value="UniProtKB-EC"/>
</dbReference>
<keyword evidence="7" id="KW-0627">Porphyrin biosynthesis</keyword>
<feature type="region of interest" description="Disordered" evidence="8">
    <location>
        <begin position="63"/>
        <end position="102"/>
    </location>
</feature>
<evidence type="ECO:0000256" key="4">
    <source>
        <dbReference type="ARBA" id="ARBA00012869"/>
    </source>
</evidence>
<comment type="similarity">
    <text evidence="2">Belongs to the aerobic coproporphyrinogen-III oxidase family.</text>
</comment>
<reference evidence="10" key="1">
    <citation type="submission" date="2021-02" db="EMBL/GenBank/DDBJ databases">
        <authorList>
            <person name="Nowell W R."/>
        </authorList>
    </citation>
    <scope>NUCLEOTIDE SEQUENCE</scope>
</reference>
<keyword evidence="6" id="KW-0350">Heme biosynthesis</keyword>
<dbReference type="EC" id="1.3.3.3" evidence="4"/>
<dbReference type="InterPro" id="IPR000467">
    <property type="entry name" value="G_patch_dom"/>
</dbReference>
<name>A0A813NFA7_9BILA</name>
<evidence type="ECO:0000256" key="1">
    <source>
        <dbReference type="ARBA" id="ARBA00005168"/>
    </source>
</evidence>
<dbReference type="FunFam" id="3.40.1500.10:FF:000002">
    <property type="entry name" value="oxygen-dependent coproporphyrinogen-III oxidase, mitochondrial"/>
    <property type="match status" value="1"/>
</dbReference>
<dbReference type="GO" id="GO:0003676">
    <property type="term" value="F:nucleic acid binding"/>
    <property type="evidence" value="ECO:0007669"/>
    <property type="project" value="InterPro"/>
</dbReference>
<dbReference type="InterPro" id="IPR001260">
    <property type="entry name" value="Coprogen_oxidase_aer"/>
</dbReference>
<organism evidence="10 11">
    <name type="scientific">Rotaria sordida</name>
    <dbReference type="NCBI Taxonomy" id="392033"/>
    <lineage>
        <taxon>Eukaryota</taxon>
        <taxon>Metazoa</taxon>
        <taxon>Spiralia</taxon>
        <taxon>Gnathifera</taxon>
        <taxon>Rotifera</taxon>
        <taxon>Eurotatoria</taxon>
        <taxon>Bdelloidea</taxon>
        <taxon>Philodinida</taxon>
        <taxon>Philodinidae</taxon>
        <taxon>Rotaria</taxon>
    </lineage>
</organism>
<dbReference type="Pfam" id="PF01585">
    <property type="entry name" value="G-patch"/>
    <property type="match status" value="1"/>
</dbReference>
<dbReference type="SUPFAM" id="SSF102886">
    <property type="entry name" value="Coproporphyrinogen III oxidase"/>
    <property type="match status" value="1"/>
</dbReference>
<dbReference type="AlphaFoldDB" id="A0A813NFA7"/>
<dbReference type="PRINTS" id="PR00073">
    <property type="entry name" value="COPRGNOXDASE"/>
</dbReference>
<evidence type="ECO:0000256" key="8">
    <source>
        <dbReference type="SAM" id="MobiDB-lite"/>
    </source>
</evidence>